<sequence>MAKRGSDDRPRVQRIYKLPVPGSAATTRDGVAGVVEWGWIEKQSQCCSNARELTGSARRRKRGEYGRE</sequence>
<evidence type="ECO:0000313" key="1">
    <source>
        <dbReference type="EMBL" id="CCA74812.1"/>
    </source>
</evidence>
<evidence type="ECO:0000313" key="2">
    <source>
        <dbReference type="Proteomes" id="UP000007148"/>
    </source>
</evidence>
<gene>
    <name evidence="1" type="ORF">PIIN_08781</name>
</gene>
<protein>
    <submittedName>
        <fullName evidence="1">Uncharacterized protein</fullName>
    </submittedName>
</protein>
<dbReference type="InParanoid" id="G4TU19"/>
<proteinExistence type="predicted"/>
<organism evidence="1 2">
    <name type="scientific">Serendipita indica (strain DSM 11827)</name>
    <name type="common">Root endophyte fungus</name>
    <name type="synonym">Piriformospora indica</name>
    <dbReference type="NCBI Taxonomy" id="1109443"/>
    <lineage>
        <taxon>Eukaryota</taxon>
        <taxon>Fungi</taxon>
        <taxon>Dikarya</taxon>
        <taxon>Basidiomycota</taxon>
        <taxon>Agaricomycotina</taxon>
        <taxon>Agaricomycetes</taxon>
        <taxon>Sebacinales</taxon>
        <taxon>Serendipitaceae</taxon>
        <taxon>Serendipita</taxon>
    </lineage>
</organism>
<dbReference type="Proteomes" id="UP000007148">
    <property type="component" value="Unassembled WGS sequence"/>
</dbReference>
<keyword evidence="2" id="KW-1185">Reference proteome</keyword>
<name>G4TU19_SERID</name>
<comment type="caution">
    <text evidence="1">The sequence shown here is derived from an EMBL/GenBank/DDBJ whole genome shotgun (WGS) entry which is preliminary data.</text>
</comment>
<dbReference type="HOGENOM" id="CLU_2794863_0_0_1"/>
<accession>G4TU19</accession>
<dbReference type="EMBL" id="CAFZ01000358">
    <property type="protein sequence ID" value="CCA74812.1"/>
    <property type="molecule type" value="Genomic_DNA"/>
</dbReference>
<reference evidence="1 2" key="1">
    <citation type="journal article" date="2011" name="PLoS Pathog.">
        <title>Endophytic Life Strategies Decoded by Genome and Transcriptome Analyses of the Mutualistic Root Symbiont Piriformospora indica.</title>
        <authorList>
            <person name="Zuccaro A."/>
            <person name="Lahrmann U."/>
            <person name="Guldener U."/>
            <person name="Langen G."/>
            <person name="Pfiffi S."/>
            <person name="Biedenkopf D."/>
            <person name="Wong P."/>
            <person name="Samans B."/>
            <person name="Grimm C."/>
            <person name="Basiewicz M."/>
            <person name="Murat C."/>
            <person name="Martin F."/>
            <person name="Kogel K.H."/>
        </authorList>
    </citation>
    <scope>NUCLEOTIDE SEQUENCE [LARGE SCALE GENOMIC DNA]</scope>
    <source>
        <strain evidence="1 2">DSM 11827</strain>
    </source>
</reference>
<dbReference type="AlphaFoldDB" id="G4TU19"/>